<evidence type="ECO:0000313" key="2">
    <source>
        <dbReference type="EMBL" id="MPC53751.1"/>
    </source>
</evidence>
<feature type="compositionally biased region" description="Polar residues" evidence="1">
    <location>
        <begin position="17"/>
        <end position="28"/>
    </location>
</feature>
<dbReference type="Proteomes" id="UP000324222">
    <property type="component" value="Unassembled WGS sequence"/>
</dbReference>
<gene>
    <name evidence="2" type="ORF">E2C01_047650</name>
</gene>
<evidence type="ECO:0000256" key="1">
    <source>
        <dbReference type="SAM" id="MobiDB-lite"/>
    </source>
</evidence>
<reference evidence="2 3" key="1">
    <citation type="submission" date="2019-05" db="EMBL/GenBank/DDBJ databases">
        <title>Another draft genome of Portunus trituberculatus and its Hox gene families provides insights of decapod evolution.</title>
        <authorList>
            <person name="Jeong J.-H."/>
            <person name="Song I."/>
            <person name="Kim S."/>
            <person name="Choi T."/>
            <person name="Kim D."/>
            <person name="Ryu S."/>
            <person name="Kim W."/>
        </authorList>
    </citation>
    <scope>NUCLEOTIDE SEQUENCE [LARGE SCALE GENOMIC DNA]</scope>
    <source>
        <tissue evidence="2">Muscle</tissue>
    </source>
</reference>
<organism evidence="2 3">
    <name type="scientific">Portunus trituberculatus</name>
    <name type="common">Swimming crab</name>
    <name type="synonym">Neptunus trituberculatus</name>
    <dbReference type="NCBI Taxonomy" id="210409"/>
    <lineage>
        <taxon>Eukaryota</taxon>
        <taxon>Metazoa</taxon>
        <taxon>Ecdysozoa</taxon>
        <taxon>Arthropoda</taxon>
        <taxon>Crustacea</taxon>
        <taxon>Multicrustacea</taxon>
        <taxon>Malacostraca</taxon>
        <taxon>Eumalacostraca</taxon>
        <taxon>Eucarida</taxon>
        <taxon>Decapoda</taxon>
        <taxon>Pleocyemata</taxon>
        <taxon>Brachyura</taxon>
        <taxon>Eubrachyura</taxon>
        <taxon>Portunoidea</taxon>
        <taxon>Portunidae</taxon>
        <taxon>Portuninae</taxon>
        <taxon>Portunus</taxon>
    </lineage>
</organism>
<evidence type="ECO:0000313" key="3">
    <source>
        <dbReference type="Proteomes" id="UP000324222"/>
    </source>
</evidence>
<name>A0A5B7G1P3_PORTR</name>
<dbReference type="EMBL" id="VSRR010011855">
    <property type="protein sequence ID" value="MPC53751.1"/>
    <property type="molecule type" value="Genomic_DNA"/>
</dbReference>
<proteinExistence type="predicted"/>
<feature type="region of interest" description="Disordered" evidence="1">
    <location>
        <begin position="1"/>
        <end position="29"/>
    </location>
</feature>
<dbReference type="AlphaFoldDB" id="A0A5B7G1P3"/>
<sequence length="146" mass="15770">MPVNSVHDQLGRRRTRPMTNSDHYTSTKYAPRTGNILPVGGTLSACTPGKGEPCCLTGYRRGLVYLPSTLTGILLVTQFRSYRTAQKQLPKHPNPRFGHTRELTSGSVAGCWVIHCHYVACLIAPAQPSVSSPGFAGRAIPLLLAA</sequence>
<accession>A0A5B7G1P3</accession>
<protein>
    <submittedName>
        <fullName evidence="2">Uncharacterized protein</fullName>
    </submittedName>
</protein>
<comment type="caution">
    <text evidence="2">The sequence shown here is derived from an EMBL/GenBank/DDBJ whole genome shotgun (WGS) entry which is preliminary data.</text>
</comment>
<keyword evidence="3" id="KW-1185">Reference proteome</keyword>